<dbReference type="PANTHER" id="PTHR46558">
    <property type="entry name" value="TRACRIPTIONAL REGULATORY PROTEIN-RELATED-RELATED"/>
    <property type="match status" value="1"/>
</dbReference>
<dbReference type="SUPFAM" id="SSF47413">
    <property type="entry name" value="lambda repressor-like DNA-binding domains"/>
    <property type="match status" value="1"/>
</dbReference>
<feature type="domain" description="HTH cro/C1-type" evidence="2">
    <location>
        <begin position="5"/>
        <end position="59"/>
    </location>
</feature>
<dbReference type="InterPro" id="IPR001387">
    <property type="entry name" value="Cro/C1-type_HTH"/>
</dbReference>
<reference evidence="3" key="1">
    <citation type="submission" date="2019-11" db="EMBL/GenBank/DDBJ databases">
        <authorList>
            <person name="Feng L."/>
        </authorList>
    </citation>
    <scope>NUCLEOTIDE SEQUENCE</scope>
    <source>
        <strain evidence="3">CaerofaciensLFYP39</strain>
    </source>
</reference>
<evidence type="ECO:0000256" key="1">
    <source>
        <dbReference type="ARBA" id="ARBA00023125"/>
    </source>
</evidence>
<dbReference type="AlphaFoldDB" id="A0A6N2YF31"/>
<sequence>MPNCIGAERVRLRLSQTDLGDKIGVSRSIIVRIERDPKSATYDQLEKMSQLFGCSIQYLLGETDDRLPQKDEVA</sequence>
<protein>
    <submittedName>
        <fullName evidence="3">Transcriptional repressor DicA</fullName>
    </submittedName>
</protein>
<accession>A0A6N2YF31</accession>
<dbReference type="Gene3D" id="1.10.260.40">
    <property type="entry name" value="lambda repressor-like DNA-binding domains"/>
    <property type="match status" value="1"/>
</dbReference>
<gene>
    <name evidence="3" type="ORF">CALFYP39_00225</name>
</gene>
<evidence type="ECO:0000313" key="3">
    <source>
        <dbReference type="EMBL" id="VYT65329.1"/>
    </source>
</evidence>
<organism evidence="3">
    <name type="scientific">Collinsella aerofaciens</name>
    <dbReference type="NCBI Taxonomy" id="74426"/>
    <lineage>
        <taxon>Bacteria</taxon>
        <taxon>Bacillati</taxon>
        <taxon>Actinomycetota</taxon>
        <taxon>Coriobacteriia</taxon>
        <taxon>Coriobacteriales</taxon>
        <taxon>Coriobacteriaceae</taxon>
        <taxon>Collinsella</taxon>
    </lineage>
</organism>
<dbReference type="EMBL" id="CACRTW010000003">
    <property type="protein sequence ID" value="VYT65329.1"/>
    <property type="molecule type" value="Genomic_DNA"/>
</dbReference>
<name>A0A6N2YF31_9ACTN</name>
<keyword evidence="1" id="KW-0238">DNA-binding</keyword>
<dbReference type="GO" id="GO:0003677">
    <property type="term" value="F:DNA binding"/>
    <property type="evidence" value="ECO:0007669"/>
    <property type="project" value="UniProtKB-KW"/>
</dbReference>
<dbReference type="InterPro" id="IPR010982">
    <property type="entry name" value="Lambda_DNA-bd_dom_sf"/>
</dbReference>
<dbReference type="PROSITE" id="PS50943">
    <property type="entry name" value="HTH_CROC1"/>
    <property type="match status" value="1"/>
</dbReference>
<dbReference type="CDD" id="cd00093">
    <property type="entry name" value="HTH_XRE"/>
    <property type="match status" value="1"/>
</dbReference>
<dbReference type="Pfam" id="PF01381">
    <property type="entry name" value="HTH_3"/>
    <property type="match status" value="1"/>
</dbReference>
<evidence type="ECO:0000259" key="2">
    <source>
        <dbReference type="PROSITE" id="PS50943"/>
    </source>
</evidence>
<dbReference type="RefSeq" id="WP_156597191.1">
    <property type="nucleotide sequence ID" value="NZ_CACRTW010000003.1"/>
</dbReference>
<dbReference type="SMART" id="SM00530">
    <property type="entry name" value="HTH_XRE"/>
    <property type="match status" value="1"/>
</dbReference>
<proteinExistence type="predicted"/>
<dbReference type="PANTHER" id="PTHR46558:SF11">
    <property type="entry name" value="HTH-TYPE TRANSCRIPTIONAL REGULATOR XRE"/>
    <property type="match status" value="1"/>
</dbReference>